<accession>A0ABT3GSQ4</accession>
<sequence>MMWIVRASLLLAVALVVNHLLHGWDCWGRRPGGWISMGLYAGQLAVAGIGSVVAMERVRREGLPGGSRAALRIAVFAAVAAVAFFLGGWMAFTSARYQQPYVLLAFGAAWVSGMVAGAAWESARRQVV</sequence>
<keyword evidence="1" id="KW-0812">Transmembrane</keyword>
<comment type="caution">
    <text evidence="2">The sequence shown here is derived from an EMBL/GenBank/DDBJ whole genome shotgun (WGS) entry which is preliminary data.</text>
</comment>
<dbReference type="EMBL" id="JAPDDT010000029">
    <property type="protein sequence ID" value="MCW1926562.1"/>
    <property type="molecule type" value="Genomic_DNA"/>
</dbReference>
<dbReference type="Proteomes" id="UP001320876">
    <property type="component" value="Unassembled WGS sequence"/>
</dbReference>
<evidence type="ECO:0000313" key="3">
    <source>
        <dbReference type="Proteomes" id="UP001320876"/>
    </source>
</evidence>
<name>A0ABT3GSQ4_9BACT</name>
<feature type="transmembrane region" description="Helical" evidence="1">
    <location>
        <begin position="73"/>
        <end position="95"/>
    </location>
</feature>
<feature type="transmembrane region" description="Helical" evidence="1">
    <location>
        <begin position="33"/>
        <end position="53"/>
    </location>
</feature>
<feature type="transmembrane region" description="Helical" evidence="1">
    <location>
        <begin position="101"/>
        <end position="120"/>
    </location>
</feature>
<reference evidence="2 3" key="1">
    <citation type="submission" date="2022-10" db="EMBL/GenBank/DDBJ databases">
        <title>Luteolibacter arcticus strain CCTCC AB 2014275, whole genome shotgun sequencing project.</title>
        <authorList>
            <person name="Zhao G."/>
            <person name="Shen L."/>
        </authorList>
    </citation>
    <scope>NUCLEOTIDE SEQUENCE [LARGE SCALE GENOMIC DNA]</scope>
    <source>
        <strain evidence="2 3">CCTCC AB 2014275</strain>
    </source>
</reference>
<organism evidence="2 3">
    <name type="scientific">Luteolibacter arcticus</name>
    <dbReference type="NCBI Taxonomy" id="1581411"/>
    <lineage>
        <taxon>Bacteria</taxon>
        <taxon>Pseudomonadati</taxon>
        <taxon>Verrucomicrobiota</taxon>
        <taxon>Verrucomicrobiia</taxon>
        <taxon>Verrucomicrobiales</taxon>
        <taxon>Verrucomicrobiaceae</taxon>
        <taxon>Luteolibacter</taxon>
    </lineage>
</organism>
<evidence type="ECO:0000256" key="1">
    <source>
        <dbReference type="SAM" id="Phobius"/>
    </source>
</evidence>
<keyword evidence="3" id="KW-1185">Reference proteome</keyword>
<proteinExistence type="predicted"/>
<evidence type="ECO:0000313" key="2">
    <source>
        <dbReference type="EMBL" id="MCW1926562.1"/>
    </source>
</evidence>
<protein>
    <submittedName>
        <fullName evidence="2">Uncharacterized protein</fullName>
    </submittedName>
</protein>
<keyword evidence="1" id="KW-0472">Membrane</keyword>
<gene>
    <name evidence="2" type="ORF">OKA05_28680</name>
</gene>
<keyword evidence="1" id="KW-1133">Transmembrane helix</keyword>